<feature type="repeat" description="HEAT" evidence="4">
    <location>
        <begin position="364"/>
        <end position="401"/>
    </location>
</feature>
<accession>A0A0K0G3R6</accession>
<dbReference type="GO" id="GO:0005096">
    <property type="term" value="F:GTPase activator activity"/>
    <property type="evidence" value="ECO:0007669"/>
    <property type="project" value="InterPro"/>
</dbReference>
<name>A0A0K0G3R6_STRVS</name>
<evidence type="ECO:0000259" key="6">
    <source>
        <dbReference type="Pfam" id="PF12612"/>
    </source>
</evidence>
<evidence type="ECO:0000256" key="5">
    <source>
        <dbReference type="SAM" id="MobiDB-lite"/>
    </source>
</evidence>
<evidence type="ECO:0000313" key="9">
    <source>
        <dbReference type="WBParaSite" id="SVE_1937300.3"/>
    </source>
</evidence>
<dbReference type="GO" id="GO:0048487">
    <property type="term" value="F:beta-tubulin binding"/>
    <property type="evidence" value="ECO:0007669"/>
    <property type="project" value="InterPro"/>
</dbReference>
<dbReference type="Proteomes" id="UP000035680">
    <property type="component" value="Unassembled WGS sequence"/>
</dbReference>
<dbReference type="GO" id="GO:0034333">
    <property type="term" value="P:adherens junction assembly"/>
    <property type="evidence" value="ECO:0007669"/>
    <property type="project" value="TreeGrafter"/>
</dbReference>
<evidence type="ECO:0000256" key="4">
    <source>
        <dbReference type="PROSITE-ProRule" id="PRU00103"/>
    </source>
</evidence>
<dbReference type="InterPro" id="IPR021133">
    <property type="entry name" value="HEAT_type_2"/>
</dbReference>
<proteinExistence type="inferred from homology"/>
<dbReference type="Gene3D" id="1.25.10.10">
    <property type="entry name" value="Leucine-rich Repeat Variant"/>
    <property type="match status" value="1"/>
</dbReference>
<dbReference type="PANTHER" id="PTHR12658:SF0">
    <property type="entry name" value="TUBULIN-SPECIFIC CHAPERONE D"/>
    <property type="match status" value="1"/>
</dbReference>
<keyword evidence="8" id="KW-1185">Reference proteome</keyword>
<evidence type="ECO:0000259" key="7">
    <source>
        <dbReference type="Pfam" id="PF25767"/>
    </source>
</evidence>
<dbReference type="InterPro" id="IPR022577">
    <property type="entry name" value="TBCD_C"/>
</dbReference>
<evidence type="ECO:0000313" key="8">
    <source>
        <dbReference type="Proteomes" id="UP000035680"/>
    </source>
</evidence>
<dbReference type="AlphaFoldDB" id="A0A0K0G3R6"/>
<feature type="domain" description="Tubulin-folding cofactor D C-terminal" evidence="6">
    <location>
        <begin position="879"/>
        <end position="1047"/>
    </location>
</feature>
<keyword evidence="3" id="KW-0143">Chaperone</keyword>
<evidence type="ECO:0000256" key="3">
    <source>
        <dbReference type="ARBA" id="ARBA00023186"/>
    </source>
</evidence>
<dbReference type="GO" id="GO:0007023">
    <property type="term" value="P:post-chaperonin tubulin folding pathway"/>
    <property type="evidence" value="ECO:0007669"/>
    <property type="project" value="InterPro"/>
</dbReference>
<protein>
    <recommendedName>
        <fullName evidence="2">Tubulin-specific chaperone D</fullName>
    </recommendedName>
</protein>
<dbReference type="Pfam" id="PF23579">
    <property type="entry name" value="ARM_TBCD"/>
    <property type="match status" value="1"/>
</dbReference>
<dbReference type="PROSITE" id="PS50077">
    <property type="entry name" value="HEAT_REPEAT"/>
    <property type="match status" value="1"/>
</dbReference>
<dbReference type="InterPro" id="IPR016024">
    <property type="entry name" value="ARM-type_fold"/>
</dbReference>
<dbReference type="SUPFAM" id="SSF48371">
    <property type="entry name" value="ARM repeat"/>
    <property type="match status" value="1"/>
</dbReference>
<evidence type="ECO:0000256" key="1">
    <source>
        <dbReference type="ARBA" id="ARBA00006853"/>
    </source>
</evidence>
<dbReference type="InterPro" id="IPR058033">
    <property type="entry name" value="ARM_TBCD_2nd"/>
</dbReference>
<feature type="region of interest" description="Disordered" evidence="5">
    <location>
        <begin position="328"/>
        <end position="352"/>
    </location>
</feature>
<reference evidence="9" key="2">
    <citation type="submission" date="2015-08" db="UniProtKB">
        <authorList>
            <consortium name="WormBaseParasite"/>
        </authorList>
    </citation>
    <scope>IDENTIFICATION</scope>
</reference>
<dbReference type="InterPro" id="IPR011989">
    <property type="entry name" value="ARM-like"/>
</dbReference>
<comment type="similarity">
    <text evidence="1">Belongs to the TBCD family.</text>
</comment>
<dbReference type="GO" id="GO:0070830">
    <property type="term" value="P:bicellular tight junction assembly"/>
    <property type="evidence" value="ECO:0007669"/>
    <property type="project" value="TreeGrafter"/>
</dbReference>
<dbReference type="InterPro" id="IPR033162">
    <property type="entry name" value="TBCD"/>
</dbReference>
<feature type="compositionally biased region" description="Acidic residues" evidence="5">
    <location>
        <begin position="343"/>
        <end position="352"/>
    </location>
</feature>
<dbReference type="GO" id="GO:0016328">
    <property type="term" value="C:lateral plasma membrane"/>
    <property type="evidence" value="ECO:0007669"/>
    <property type="project" value="TreeGrafter"/>
</dbReference>
<dbReference type="STRING" id="75913.A0A0K0G3R6"/>
<sequence length="1164" mass="133617">MTDFSEAIGLTSDILLPEHEELFEKYFEDIPQSYDDYTRFQQFFTRLYGYKEKSFLLDQVLPKWVSIILSHVKLAKDNGNVGIDRGSLIALYNLSLLIDICSYKNVTKYLPHEVSYLEKILSFIETLGTMDLHGFDKYERITKSSINRSLFAWLYIVAKNPFSLDKFDSIQSKETTANRILVACSMNMCSDSICSKIINKIWSQLVTRADQIEARMNKTIHLCLEKVSDYSNEIYNINEINGYLGLLAGIFKEGPRIELANIGVEVIDKLGDLMDLETREDNTLTKVFVTKLIQRIGLSFLKPRKIKWRYCRGFRSLENTLKSRENNETISNENKSDNISNKEEEDDEDSLDCTEEQIEKLEAILATLLNGLRDPNSNVRNSAAKGLGRITSRLTKDFAEDVVNGIFGGCFEDYDTTSWHGGCLALAEMTYRGFLLPDRLSDMIDILEKAIVWEEADGIIKQDEAVRDAATFISWAIARTYSPDLLKPFVHRLATRLVTVSLFDKELNIRRAASAAFQENVGRQGYFPSGIDIIHIIDYTSVSRLSVCYNELCVKVAKYEEYLKPMLDHLVEFKVGHQIVKMNDRACEGLYHLVKLNITYSRTVILEKLLKKADTVNCCLQYKVMKAIESVIRSLTEEDSFDVLEKDNPFTLERVLEMNKKLVKEADTTSRNKRSTYAKLSLSYFIKICCECGMTLSDGVYLKWLELLENFTEENSIELRDGASMASKSLMEKVAGISTIEINKRIEKRYLHYLKENRFDLTLNKAVLMISSLPNSLLNENIGNELIDFIQDKTRLHLMDSRVYALNCLKERFIESELLKVLSFTKTIECLNFCINDFTCDPAKGDVARFIREKAIQAIISFVKQPMLYDKMSSDIVCKFIGNLLIQACGKNINLRQIAAQAIYDILTTEPSLPILEVEALRKIFILKDFNFCEIFVYANVFDMLSQLLDNNVYGFYIRYGLVMSSGYHNGCEKEKINQIITDYFENSSIDKRLDIIKELRIEILKKKISSRIIKSILDFLDTYLIECFEFIQEDLDSFKDICEILKYCCFLVNLKQKPSTSKSSTLKEYAGKVLSFTILCNESSSIRKKSLESLCKLLEGTNEVASFEVSKKITEYLVIVDEDIVNEEDKETAINLLSNTVWDGDSKAIQTTTEKLRRIFKIS</sequence>
<dbReference type="Pfam" id="PF25767">
    <property type="entry name" value="ARM_TBCD_2nd"/>
    <property type="match status" value="1"/>
</dbReference>
<evidence type="ECO:0000256" key="2">
    <source>
        <dbReference type="ARBA" id="ARBA00015003"/>
    </source>
</evidence>
<dbReference type="PANTHER" id="PTHR12658">
    <property type="entry name" value="BETA-TUBULIN COFACTOR D"/>
    <property type="match status" value="1"/>
</dbReference>
<dbReference type="GO" id="GO:0000226">
    <property type="term" value="P:microtubule cytoskeleton organization"/>
    <property type="evidence" value="ECO:0007669"/>
    <property type="project" value="TreeGrafter"/>
</dbReference>
<dbReference type="WBParaSite" id="SVE_1937300.3">
    <property type="protein sequence ID" value="SVE_1937300.3"/>
    <property type="gene ID" value="SVE_1937300"/>
</dbReference>
<reference evidence="8" key="1">
    <citation type="submission" date="2014-07" db="EMBL/GenBank/DDBJ databases">
        <authorList>
            <person name="Martin A.A"/>
            <person name="De Silva N."/>
        </authorList>
    </citation>
    <scope>NUCLEOTIDE SEQUENCE</scope>
</reference>
<dbReference type="GO" id="GO:0007021">
    <property type="term" value="P:tubulin complex assembly"/>
    <property type="evidence" value="ECO:0007669"/>
    <property type="project" value="InterPro"/>
</dbReference>
<organism evidence="8 9">
    <name type="scientific">Strongyloides venezuelensis</name>
    <name type="common">Threadworm</name>
    <dbReference type="NCBI Taxonomy" id="75913"/>
    <lineage>
        <taxon>Eukaryota</taxon>
        <taxon>Metazoa</taxon>
        <taxon>Ecdysozoa</taxon>
        <taxon>Nematoda</taxon>
        <taxon>Chromadorea</taxon>
        <taxon>Rhabditida</taxon>
        <taxon>Tylenchina</taxon>
        <taxon>Panagrolaimomorpha</taxon>
        <taxon>Strongyloidoidea</taxon>
        <taxon>Strongyloididae</taxon>
        <taxon>Strongyloides</taxon>
    </lineage>
</organism>
<dbReference type="Pfam" id="PF12612">
    <property type="entry name" value="TFCD_C"/>
    <property type="match status" value="1"/>
</dbReference>
<feature type="domain" description="Tubulin-folding cofactor D ARM repeats" evidence="7">
    <location>
        <begin position="286"/>
        <end position="531"/>
    </location>
</feature>